<feature type="transmembrane region" description="Helical" evidence="1">
    <location>
        <begin position="86"/>
        <end position="108"/>
    </location>
</feature>
<dbReference type="Pfam" id="PF16212">
    <property type="entry name" value="PhoLip_ATPase_C"/>
    <property type="match status" value="1"/>
</dbReference>
<keyword evidence="1" id="KW-1133">Transmembrane helix</keyword>
<sequence length="130" mass="14454">MTQSVNLRAWHIAVWCLDGIWHAFVVVGVGYYVLAGGGSYAEARFYLPGTSYATIDMDLFGSAVYTLLVVTTNLRMLVASRTFTKVTIIGTLIVGFANMGILFLYQVICQLCFVPLVCSVIRELSYYFIL</sequence>
<proteinExistence type="predicted"/>
<reference evidence="3 4" key="1">
    <citation type="submission" date="2018-11" db="EMBL/GenBank/DDBJ databases">
        <authorList>
            <consortium name="Pathogen Informatics"/>
        </authorList>
    </citation>
    <scope>NUCLEOTIDE SEQUENCE [LARGE SCALE GENOMIC DNA]</scope>
</reference>
<organism evidence="3 4">
    <name type="scientific">Dibothriocephalus latus</name>
    <name type="common">Fish tapeworm</name>
    <name type="synonym">Diphyllobothrium latum</name>
    <dbReference type="NCBI Taxonomy" id="60516"/>
    <lineage>
        <taxon>Eukaryota</taxon>
        <taxon>Metazoa</taxon>
        <taxon>Spiralia</taxon>
        <taxon>Lophotrochozoa</taxon>
        <taxon>Platyhelminthes</taxon>
        <taxon>Cestoda</taxon>
        <taxon>Eucestoda</taxon>
        <taxon>Diphyllobothriidea</taxon>
        <taxon>Diphyllobothriidae</taxon>
        <taxon>Dibothriocephalus</taxon>
    </lineage>
</organism>
<name>A0A3P7P6M4_DIBLA</name>
<dbReference type="OrthoDB" id="377733at2759"/>
<keyword evidence="1" id="KW-0812">Transmembrane</keyword>
<dbReference type="Proteomes" id="UP000281553">
    <property type="component" value="Unassembled WGS sequence"/>
</dbReference>
<evidence type="ECO:0000313" key="4">
    <source>
        <dbReference type="Proteomes" id="UP000281553"/>
    </source>
</evidence>
<evidence type="ECO:0000259" key="2">
    <source>
        <dbReference type="Pfam" id="PF16212"/>
    </source>
</evidence>
<gene>
    <name evidence="3" type="ORF">DILT_LOCUS11573</name>
</gene>
<accession>A0A3P7P6M4</accession>
<keyword evidence="1" id="KW-0472">Membrane</keyword>
<dbReference type="EMBL" id="UYRU01063477">
    <property type="protein sequence ID" value="VDN15742.1"/>
    <property type="molecule type" value="Genomic_DNA"/>
</dbReference>
<dbReference type="AlphaFoldDB" id="A0A3P7P6M4"/>
<keyword evidence="4" id="KW-1185">Reference proteome</keyword>
<evidence type="ECO:0000313" key="3">
    <source>
        <dbReference type="EMBL" id="VDN15742.1"/>
    </source>
</evidence>
<dbReference type="InterPro" id="IPR032630">
    <property type="entry name" value="P_typ_ATPase_c"/>
</dbReference>
<feature type="domain" description="P-type ATPase C-terminal" evidence="2">
    <location>
        <begin position="7"/>
        <end position="127"/>
    </location>
</feature>
<feature type="transmembrane region" description="Helical" evidence="1">
    <location>
        <begin position="54"/>
        <end position="74"/>
    </location>
</feature>
<feature type="transmembrane region" description="Helical" evidence="1">
    <location>
        <begin position="12"/>
        <end position="34"/>
    </location>
</feature>
<evidence type="ECO:0000256" key="1">
    <source>
        <dbReference type="SAM" id="Phobius"/>
    </source>
</evidence>
<protein>
    <recommendedName>
        <fullName evidence="2">P-type ATPase C-terminal domain-containing protein</fullName>
    </recommendedName>
</protein>